<sequence length="139" mass="14843">MGLVSKSPNVGGKENGSKACEASVVLGSWVVVCKKGGKVSEMKSKATILPLLLPLFTVPFIMPSKSIFVAVLTVAKPIALLLVKLRPTTGTPPTPTVPTPVLALAAVRVLALIKPKEKEKEKDYRSDVNVLNMGLRLWI</sequence>
<keyword evidence="2" id="KW-1185">Reference proteome</keyword>
<evidence type="ECO:0000313" key="2">
    <source>
        <dbReference type="Proteomes" id="UP000078200"/>
    </source>
</evidence>
<evidence type="ECO:0000313" key="1">
    <source>
        <dbReference type="EnsemblMetazoa" id="GAUT019134-PA"/>
    </source>
</evidence>
<organism evidence="1 2">
    <name type="scientific">Glossina austeni</name>
    <name type="common">Savannah tsetse fly</name>
    <dbReference type="NCBI Taxonomy" id="7395"/>
    <lineage>
        <taxon>Eukaryota</taxon>
        <taxon>Metazoa</taxon>
        <taxon>Ecdysozoa</taxon>
        <taxon>Arthropoda</taxon>
        <taxon>Hexapoda</taxon>
        <taxon>Insecta</taxon>
        <taxon>Pterygota</taxon>
        <taxon>Neoptera</taxon>
        <taxon>Endopterygota</taxon>
        <taxon>Diptera</taxon>
        <taxon>Brachycera</taxon>
        <taxon>Muscomorpha</taxon>
        <taxon>Hippoboscoidea</taxon>
        <taxon>Glossinidae</taxon>
        <taxon>Glossina</taxon>
    </lineage>
</organism>
<accession>A0A1A9UXQ5</accession>
<dbReference type="Proteomes" id="UP000078200">
    <property type="component" value="Unassembled WGS sequence"/>
</dbReference>
<name>A0A1A9UXQ5_GLOAU</name>
<dbReference type="AlphaFoldDB" id="A0A1A9UXQ5"/>
<proteinExistence type="predicted"/>
<protein>
    <submittedName>
        <fullName evidence="1">Uncharacterized protein</fullName>
    </submittedName>
</protein>
<reference evidence="1" key="1">
    <citation type="submission" date="2020-05" db="UniProtKB">
        <authorList>
            <consortium name="EnsemblMetazoa"/>
        </authorList>
    </citation>
    <scope>IDENTIFICATION</scope>
    <source>
        <strain evidence="1">TTRI</strain>
    </source>
</reference>
<dbReference type="VEuPathDB" id="VectorBase:GAUT019134"/>
<dbReference type="EnsemblMetazoa" id="GAUT019134-RA">
    <property type="protein sequence ID" value="GAUT019134-PA"/>
    <property type="gene ID" value="GAUT019134"/>
</dbReference>